<sequence length="260" mass="27796">MPKSTKDASYSQQHVQERALERYALTLLADDYRKLNEAVQRARSSEGEPNAAVTESAESELEPSPAPGAMALLNEEGDEQIWGVGWRGQTLVCVWSRNLRYRLPIERRATANLVGQIIDALRIGLVTQINASITPDMLVADILSIDFEVQNPLPFELALDRVASTAGINGTVYAAFSHAFSPRGIVLPPFGKATSGAVNDVRLTQGAMASLDIAGLGYLDLIDVDVALRAFTVGGKGGIPVPISGLHQAGVPTSYNVNLG</sequence>
<keyword evidence="3" id="KW-1185">Reference proteome</keyword>
<evidence type="ECO:0000313" key="2">
    <source>
        <dbReference type="EMBL" id="KAJ7301839.1"/>
    </source>
</evidence>
<comment type="caution">
    <text evidence="2">The sequence shown here is derived from an EMBL/GenBank/DDBJ whole genome shotgun (WGS) entry which is preliminary data.</text>
</comment>
<gene>
    <name evidence="2" type="ORF">DFH08DRAFT_1090048</name>
</gene>
<organism evidence="2 3">
    <name type="scientific">Mycena albidolilacea</name>
    <dbReference type="NCBI Taxonomy" id="1033008"/>
    <lineage>
        <taxon>Eukaryota</taxon>
        <taxon>Fungi</taxon>
        <taxon>Dikarya</taxon>
        <taxon>Basidiomycota</taxon>
        <taxon>Agaricomycotina</taxon>
        <taxon>Agaricomycetes</taxon>
        <taxon>Agaricomycetidae</taxon>
        <taxon>Agaricales</taxon>
        <taxon>Marasmiineae</taxon>
        <taxon>Mycenaceae</taxon>
        <taxon>Mycena</taxon>
    </lineage>
</organism>
<reference evidence="2" key="1">
    <citation type="submission" date="2023-03" db="EMBL/GenBank/DDBJ databases">
        <title>Massive genome expansion in bonnet fungi (Mycena s.s.) driven by repeated elements and novel gene families across ecological guilds.</title>
        <authorList>
            <consortium name="Lawrence Berkeley National Laboratory"/>
            <person name="Harder C.B."/>
            <person name="Miyauchi S."/>
            <person name="Viragh M."/>
            <person name="Kuo A."/>
            <person name="Thoen E."/>
            <person name="Andreopoulos B."/>
            <person name="Lu D."/>
            <person name="Skrede I."/>
            <person name="Drula E."/>
            <person name="Henrissat B."/>
            <person name="Morin E."/>
            <person name="Kohler A."/>
            <person name="Barry K."/>
            <person name="LaButti K."/>
            <person name="Morin E."/>
            <person name="Salamov A."/>
            <person name="Lipzen A."/>
            <person name="Mereny Z."/>
            <person name="Hegedus B."/>
            <person name="Baldrian P."/>
            <person name="Stursova M."/>
            <person name="Weitz H."/>
            <person name="Taylor A."/>
            <person name="Grigoriev I.V."/>
            <person name="Nagy L.G."/>
            <person name="Martin F."/>
            <person name="Kauserud H."/>
        </authorList>
    </citation>
    <scope>NUCLEOTIDE SEQUENCE</scope>
    <source>
        <strain evidence="2">CBHHK002</strain>
    </source>
</reference>
<feature type="region of interest" description="Disordered" evidence="1">
    <location>
        <begin position="39"/>
        <end position="64"/>
    </location>
</feature>
<dbReference type="AlphaFoldDB" id="A0AAD7E7K3"/>
<evidence type="ECO:0000256" key="1">
    <source>
        <dbReference type="SAM" id="MobiDB-lite"/>
    </source>
</evidence>
<proteinExistence type="predicted"/>
<dbReference type="EMBL" id="JARIHO010000125">
    <property type="protein sequence ID" value="KAJ7301839.1"/>
    <property type="molecule type" value="Genomic_DNA"/>
</dbReference>
<dbReference type="Proteomes" id="UP001218218">
    <property type="component" value="Unassembled WGS sequence"/>
</dbReference>
<evidence type="ECO:0000313" key="3">
    <source>
        <dbReference type="Proteomes" id="UP001218218"/>
    </source>
</evidence>
<protein>
    <submittedName>
        <fullName evidence="2">Uncharacterized protein</fullName>
    </submittedName>
</protein>
<accession>A0AAD7E7K3</accession>
<name>A0AAD7E7K3_9AGAR</name>